<dbReference type="Pfam" id="PF04970">
    <property type="entry name" value="LRAT"/>
    <property type="match status" value="1"/>
</dbReference>
<proteinExistence type="predicted"/>
<name>A0A2T3KJS3_9GAMM</name>
<accession>A0A2T3KJS3</accession>
<dbReference type="AlphaFoldDB" id="A0A2T3KJS3"/>
<organism evidence="2 3">
    <name type="scientific">Photobacterium kishitanii</name>
    <dbReference type="NCBI Taxonomy" id="318456"/>
    <lineage>
        <taxon>Bacteria</taxon>
        <taxon>Pseudomonadati</taxon>
        <taxon>Pseudomonadota</taxon>
        <taxon>Gammaproteobacteria</taxon>
        <taxon>Vibrionales</taxon>
        <taxon>Vibrionaceae</taxon>
        <taxon>Photobacterium</taxon>
    </lineage>
</organism>
<evidence type="ECO:0000313" key="2">
    <source>
        <dbReference type="EMBL" id="PSU99755.1"/>
    </source>
</evidence>
<comment type="caution">
    <text evidence="2">The sequence shown here is derived from an EMBL/GenBank/DDBJ whole genome shotgun (WGS) entry which is preliminary data.</text>
</comment>
<sequence>MNMQSIKAGDIVVSDFDLYEHYSVVSDEISTDGKPLLISATQRHGTVKEETWDVATQGKDTFLANKQSNLSVAEILNNARSQIDKWHYSVISSNCEHFSNWCLGLKVSSTQIVGASVGAVGGALLVKCCVKDPKPLDYLFGVVTLGFLGVSCSKAQPKLS</sequence>
<gene>
    <name evidence="2" type="ORF">C9J27_09000</name>
</gene>
<protein>
    <recommendedName>
        <fullName evidence="1">LRAT domain-containing protein</fullName>
    </recommendedName>
</protein>
<dbReference type="EMBL" id="PYNF01000005">
    <property type="protein sequence ID" value="PSU99755.1"/>
    <property type="molecule type" value="Genomic_DNA"/>
</dbReference>
<dbReference type="Proteomes" id="UP000241426">
    <property type="component" value="Unassembled WGS sequence"/>
</dbReference>
<evidence type="ECO:0000259" key="1">
    <source>
        <dbReference type="Pfam" id="PF04970"/>
    </source>
</evidence>
<dbReference type="Gene3D" id="3.90.1720.10">
    <property type="entry name" value="endopeptidase domain like (from Nostoc punctiforme)"/>
    <property type="match status" value="1"/>
</dbReference>
<dbReference type="InterPro" id="IPR007053">
    <property type="entry name" value="LRAT_dom"/>
</dbReference>
<evidence type="ECO:0000313" key="3">
    <source>
        <dbReference type="Proteomes" id="UP000241426"/>
    </source>
</evidence>
<feature type="domain" description="LRAT" evidence="1">
    <location>
        <begin position="6"/>
        <end position="102"/>
    </location>
</feature>
<reference evidence="2 3" key="1">
    <citation type="submission" date="2018-01" db="EMBL/GenBank/DDBJ databases">
        <title>Whole genome sequencing of Histamine producing bacteria.</title>
        <authorList>
            <person name="Butler K."/>
        </authorList>
    </citation>
    <scope>NUCLEOTIDE SEQUENCE [LARGE SCALE GENOMIC DNA]</scope>
    <source>
        <strain evidence="2 3">FS-7.2</strain>
    </source>
</reference>